<evidence type="ECO:0000313" key="1">
    <source>
        <dbReference type="EMBL" id="BDQ34191.1"/>
    </source>
</evidence>
<evidence type="ECO:0000313" key="2">
    <source>
        <dbReference type="Proteomes" id="UP001061361"/>
    </source>
</evidence>
<keyword evidence="2" id="KW-1185">Reference proteome</keyword>
<proteinExistence type="predicted"/>
<name>A0ABN6RXQ4_9BACT</name>
<dbReference type="RefSeq" id="WP_264981084.1">
    <property type="nucleotide sequence ID" value="NZ_AP026708.1"/>
</dbReference>
<dbReference type="EMBL" id="AP026708">
    <property type="protein sequence ID" value="BDQ34191.1"/>
    <property type="molecule type" value="Genomic_DNA"/>
</dbReference>
<sequence length="72" mass="8156">MSNEVHCPYCNARQGVSDRDDYRPYYVNCAECARRFIVEPVKSGVVVYRDGEAPCCSDPECREIEMADSGQD</sequence>
<protein>
    <submittedName>
        <fullName evidence="1">Uncharacterized protein</fullName>
    </submittedName>
</protein>
<gene>
    <name evidence="1" type="ORF">JCM14722_17330</name>
</gene>
<organism evidence="1 2">
    <name type="scientific">Pseudodesulfovibrio portus</name>
    <dbReference type="NCBI Taxonomy" id="231439"/>
    <lineage>
        <taxon>Bacteria</taxon>
        <taxon>Pseudomonadati</taxon>
        <taxon>Thermodesulfobacteriota</taxon>
        <taxon>Desulfovibrionia</taxon>
        <taxon>Desulfovibrionales</taxon>
        <taxon>Desulfovibrionaceae</taxon>
    </lineage>
</organism>
<accession>A0ABN6RXQ4</accession>
<dbReference type="Proteomes" id="UP001061361">
    <property type="component" value="Chromosome"/>
</dbReference>
<reference evidence="1" key="1">
    <citation type="submission" date="2022-08" db="EMBL/GenBank/DDBJ databases">
        <title>Genome Sequence of the sulphate-reducing bacterium, Pseudodesulfovibrio portus JCM14722.</title>
        <authorList>
            <person name="Kondo R."/>
            <person name="Kataoka T."/>
        </authorList>
    </citation>
    <scope>NUCLEOTIDE SEQUENCE</scope>
    <source>
        <strain evidence="1">JCM 14722</strain>
    </source>
</reference>